<feature type="compositionally biased region" description="Basic and acidic residues" evidence="1">
    <location>
        <begin position="234"/>
        <end position="246"/>
    </location>
</feature>
<dbReference type="AlphaFoldDB" id="A0A8B8AYA7"/>
<feature type="region of interest" description="Disordered" evidence="1">
    <location>
        <begin position="75"/>
        <end position="112"/>
    </location>
</feature>
<dbReference type="KEGG" id="cvn:111105942"/>
<feature type="region of interest" description="Disordered" evidence="1">
    <location>
        <begin position="207"/>
        <end position="308"/>
    </location>
</feature>
<gene>
    <name evidence="3" type="primary">LOC111105942</name>
</gene>
<organism evidence="2 3">
    <name type="scientific">Crassostrea virginica</name>
    <name type="common">Eastern oyster</name>
    <dbReference type="NCBI Taxonomy" id="6565"/>
    <lineage>
        <taxon>Eukaryota</taxon>
        <taxon>Metazoa</taxon>
        <taxon>Spiralia</taxon>
        <taxon>Lophotrochozoa</taxon>
        <taxon>Mollusca</taxon>
        <taxon>Bivalvia</taxon>
        <taxon>Autobranchia</taxon>
        <taxon>Pteriomorphia</taxon>
        <taxon>Ostreida</taxon>
        <taxon>Ostreoidea</taxon>
        <taxon>Ostreidae</taxon>
        <taxon>Crassostrea</taxon>
    </lineage>
</organism>
<dbReference type="OrthoDB" id="6145719at2759"/>
<reference evidence="3" key="1">
    <citation type="submission" date="2025-08" db="UniProtKB">
        <authorList>
            <consortium name="RefSeq"/>
        </authorList>
    </citation>
    <scope>IDENTIFICATION</scope>
    <source>
        <tissue evidence="3">Whole sample</tissue>
    </source>
</reference>
<name>A0A8B8AYA7_CRAVI</name>
<sequence>MNELRVRNLLLDRYNTKFFSLVHKISRPFTGTPCYSNNLACHPAAGDMRSALKIKIHNAINSAILADSEDRGIFVGGRRRNRKKKRTKHVKTEKKKSKRPQGAKESTDMKNNLKDTADQQQQLFEADTKPLIESGFCDSIVSFGEFIDLDPDLEEDGEEDIPPLVESGITLGPLVKYSYAVPNIVEYIQQIDTETDNMPFFKKKPSLREETEQLQEKQQQEEIKETINDEITEPETKNSDGDEVKNENVVTSENPEMTPEVVDRGTSSPAEDGGKSTAIGDEAKVETTQDKERKGGNQPNGTDGVKIQYQDDIDGVVIETDEKNTAVVSEQPIGQVQLNSKESSPLINKEEGAPCLCCTIL</sequence>
<protein>
    <submittedName>
        <fullName evidence="3">Uncharacterized protein LOC111105942</fullName>
    </submittedName>
</protein>
<evidence type="ECO:0000256" key="1">
    <source>
        <dbReference type="SAM" id="MobiDB-lite"/>
    </source>
</evidence>
<dbReference type="GeneID" id="111105942"/>
<keyword evidence="2" id="KW-1185">Reference proteome</keyword>
<proteinExistence type="predicted"/>
<dbReference type="Proteomes" id="UP000694844">
    <property type="component" value="Chromosome 8"/>
</dbReference>
<feature type="compositionally biased region" description="Basic and acidic residues" evidence="1">
    <location>
        <begin position="207"/>
        <end position="227"/>
    </location>
</feature>
<evidence type="ECO:0000313" key="2">
    <source>
        <dbReference type="Proteomes" id="UP000694844"/>
    </source>
</evidence>
<evidence type="ECO:0000313" key="3">
    <source>
        <dbReference type="RefSeq" id="XP_022296155.1"/>
    </source>
</evidence>
<feature type="compositionally biased region" description="Basic residues" evidence="1">
    <location>
        <begin position="77"/>
        <end position="101"/>
    </location>
</feature>
<feature type="compositionally biased region" description="Basic and acidic residues" evidence="1">
    <location>
        <begin position="281"/>
        <end position="295"/>
    </location>
</feature>
<accession>A0A8B8AYA7</accession>
<dbReference type="RefSeq" id="XP_022296155.1">
    <property type="nucleotide sequence ID" value="XM_022440447.1"/>
</dbReference>